<evidence type="ECO:0000313" key="8">
    <source>
        <dbReference type="Proteomes" id="UP001166093"/>
    </source>
</evidence>
<dbReference type="Proteomes" id="UP001166093">
    <property type="component" value="Unassembled WGS sequence"/>
</dbReference>
<dbReference type="InterPro" id="IPR038464">
    <property type="entry name" value="Ribosomal_eL38_sf"/>
</dbReference>
<evidence type="ECO:0000256" key="4">
    <source>
        <dbReference type="ARBA" id="ARBA00035235"/>
    </source>
</evidence>
<keyword evidence="2 6" id="KW-0689">Ribosomal protein</keyword>
<gene>
    <name evidence="7" type="primary">Rpl38</name>
    <name evidence="7" type="ORF">GTO93_0020225</name>
</gene>
<comment type="caution">
    <text evidence="7">The sequence shown here is derived from an EMBL/GenBank/DDBJ whole genome shotgun (WGS) entry which is preliminary data.</text>
</comment>
<dbReference type="PANTHER" id="PTHR10965">
    <property type="entry name" value="60S RIBOSOMAL PROTEIN L38"/>
    <property type="match status" value="1"/>
</dbReference>
<feature type="non-terminal residue" evidence="7">
    <location>
        <position position="257"/>
    </location>
</feature>
<reference evidence="7" key="1">
    <citation type="journal article" date="2021" name="Cell">
        <title>Tracing the genetic footprints of vertebrate landing in non-teleost ray-finned fishes.</title>
        <authorList>
            <person name="Bi X."/>
            <person name="Wang K."/>
            <person name="Yang L."/>
            <person name="Pan H."/>
            <person name="Jiang H."/>
            <person name="Wei Q."/>
            <person name="Fang M."/>
            <person name="Yu H."/>
            <person name="Zhu C."/>
            <person name="Cai Y."/>
            <person name="He Y."/>
            <person name="Gan X."/>
            <person name="Zeng H."/>
            <person name="Yu D."/>
            <person name="Zhu Y."/>
            <person name="Jiang H."/>
            <person name="Qiu Q."/>
            <person name="Yang H."/>
            <person name="Zhang Y.E."/>
            <person name="Wang W."/>
            <person name="Zhu M."/>
            <person name="He S."/>
            <person name="Zhang G."/>
        </authorList>
    </citation>
    <scope>NUCLEOTIDE SEQUENCE</scope>
    <source>
        <strain evidence="7">Pddl_001</strain>
    </source>
</reference>
<name>A0ABS2YLE5_POLSP</name>
<keyword evidence="3 6" id="KW-0687">Ribonucleoprotein</keyword>
<evidence type="ECO:0000256" key="3">
    <source>
        <dbReference type="ARBA" id="ARBA00023274"/>
    </source>
</evidence>
<dbReference type="InterPro" id="IPR002675">
    <property type="entry name" value="Ribosomal_eL38"/>
</dbReference>
<keyword evidence="8" id="KW-1185">Reference proteome</keyword>
<proteinExistence type="inferred from homology"/>
<dbReference type="EMBL" id="JAAWVQ010162520">
    <property type="protein sequence ID" value="MBN3287010.1"/>
    <property type="molecule type" value="Genomic_DNA"/>
</dbReference>
<evidence type="ECO:0000256" key="2">
    <source>
        <dbReference type="ARBA" id="ARBA00022980"/>
    </source>
</evidence>
<dbReference type="PANTHER" id="PTHR10965:SF0">
    <property type="entry name" value="LARGE RIBOSOMAL SUBUNIT PROTEIN EL38"/>
    <property type="match status" value="1"/>
</dbReference>
<evidence type="ECO:0000313" key="7">
    <source>
        <dbReference type="EMBL" id="MBN3287010.1"/>
    </source>
</evidence>
<comment type="similarity">
    <text evidence="1 6">Belongs to the eukaryotic ribosomal protein eL38 family.</text>
</comment>
<dbReference type="Pfam" id="PF01781">
    <property type="entry name" value="Ribosomal_L38e"/>
    <property type="match status" value="1"/>
</dbReference>
<evidence type="ECO:0000256" key="5">
    <source>
        <dbReference type="ARBA" id="ARBA00035338"/>
    </source>
</evidence>
<organism evidence="7 8">
    <name type="scientific">Polyodon spathula</name>
    <name type="common">North American paddlefish</name>
    <name type="synonym">Squalus spathula</name>
    <dbReference type="NCBI Taxonomy" id="7913"/>
    <lineage>
        <taxon>Eukaryota</taxon>
        <taxon>Metazoa</taxon>
        <taxon>Chordata</taxon>
        <taxon>Craniata</taxon>
        <taxon>Vertebrata</taxon>
        <taxon>Euteleostomi</taxon>
        <taxon>Actinopterygii</taxon>
        <taxon>Chondrostei</taxon>
        <taxon>Acipenseriformes</taxon>
        <taxon>Polyodontidae</taxon>
        <taxon>Polyodon</taxon>
    </lineage>
</organism>
<dbReference type="Gene3D" id="3.30.720.90">
    <property type="match status" value="1"/>
</dbReference>
<evidence type="ECO:0000256" key="1">
    <source>
        <dbReference type="ARBA" id="ARBA00007803"/>
    </source>
</evidence>
<protein>
    <recommendedName>
        <fullName evidence="4">Large ribosomal subunit protein eL38</fullName>
    </recommendedName>
    <alternativeName>
        <fullName evidence="5">60S ribosomal protein L38</fullName>
    </alternativeName>
</protein>
<feature type="non-terminal residue" evidence="7">
    <location>
        <position position="1"/>
    </location>
</feature>
<sequence length="257" mass="28734">MGHCQGDLEASRLTMTGRHGGEETLTACVLNKGNKGSYGGVKGNIWIGRCLSLVLRIVLKSHTKREHCRNDKWCAGEQNGFQFQLAVMHTNSTICYRTELQPLHSGSWTEARLQSTHTNMPRKIEEIKDFLLTARRKDAKSVKIKKNKDNVKFKVRCSKYLYTLVITDKEKAEKLKQSLPPGKVLTAVCLVCLLSAKCRFIQVLVNPLPSIFSAPVGCFGSNLLSRKLFILHTLFNFIHSRSGLKGTVATGHSVLHL</sequence>
<evidence type="ECO:0000256" key="6">
    <source>
        <dbReference type="RuleBase" id="RU003445"/>
    </source>
</evidence>
<accession>A0ABS2YLE5</accession>